<protein>
    <submittedName>
        <fullName evidence="1">Uncharacterized protein</fullName>
    </submittedName>
</protein>
<evidence type="ECO:0000313" key="1">
    <source>
        <dbReference type="EMBL" id="KAI0044799.1"/>
    </source>
</evidence>
<evidence type="ECO:0000313" key="2">
    <source>
        <dbReference type="Proteomes" id="UP000814033"/>
    </source>
</evidence>
<reference evidence="1" key="1">
    <citation type="submission" date="2021-02" db="EMBL/GenBank/DDBJ databases">
        <authorList>
            <consortium name="DOE Joint Genome Institute"/>
            <person name="Ahrendt S."/>
            <person name="Looney B.P."/>
            <person name="Miyauchi S."/>
            <person name="Morin E."/>
            <person name="Drula E."/>
            <person name="Courty P.E."/>
            <person name="Chicoki N."/>
            <person name="Fauchery L."/>
            <person name="Kohler A."/>
            <person name="Kuo A."/>
            <person name="Labutti K."/>
            <person name="Pangilinan J."/>
            <person name="Lipzen A."/>
            <person name="Riley R."/>
            <person name="Andreopoulos W."/>
            <person name="He G."/>
            <person name="Johnson J."/>
            <person name="Barry K.W."/>
            <person name="Grigoriev I.V."/>
            <person name="Nagy L."/>
            <person name="Hibbett D."/>
            <person name="Henrissat B."/>
            <person name="Matheny P.B."/>
            <person name="Labbe J."/>
            <person name="Martin F."/>
        </authorList>
    </citation>
    <scope>NUCLEOTIDE SEQUENCE</scope>
    <source>
        <strain evidence="1">FP105234-sp</strain>
    </source>
</reference>
<name>A0ACB8RKM1_9AGAM</name>
<proteinExistence type="predicted"/>
<reference evidence="1" key="2">
    <citation type="journal article" date="2022" name="New Phytol.">
        <title>Evolutionary transition to the ectomycorrhizal habit in the genomes of a hyperdiverse lineage of mushroom-forming fungi.</title>
        <authorList>
            <person name="Looney B."/>
            <person name="Miyauchi S."/>
            <person name="Morin E."/>
            <person name="Drula E."/>
            <person name="Courty P.E."/>
            <person name="Kohler A."/>
            <person name="Kuo A."/>
            <person name="LaButti K."/>
            <person name="Pangilinan J."/>
            <person name="Lipzen A."/>
            <person name="Riley R."/>
            <person name="Andreopoulos W."/>
            <person name="He G."/>
            <person name="Johnson J."/>
            <person name="Nolan M."/>
            <person name="Tritt A."/>
            <person name="Barry K.W."/>
            <person name="Grigoriev I.V."/>
            <person name="Nagy L.G."/>
            <person name="Hibbett D."/>
            <person name="Henrissat B."/>
            <person name="Matheny P.B."/>
            <person name="Labbe J."/>
            <person name="Martin F.M."/>
        </authorList>
    </citation>
    <scope>NUCLEOTIDE SEQUENCE</scope>
    <source>
        <strain evidence="1">FP105234-sp</strain>
    </source>
</reference>
<comment type="caution">
    <text evidence="1">The sequence shown here is derived from an EMBL/GenBank/DDBJ whole genome shotgun (WGS) entry which is preliminary data.</text>
</comment>
<organism evidence="1 2">
    <name type="scientific">Auriscalpium vulgare</name>
    <dbReference type="NCBI Taxonomy" id="40419"/>
    <lineage>
        <taxon>Eukaryota</taxon>
        <taxon>Fungi</taxon>
        <taxon>Dikarya</taxon>
        <taxon>Basidiomycota</taxon>
        <taxon>Agaricomycotina</taxon>
        <taxon>Agaricomycetes</taxon>
        <taxon>Russulales</taxon>
        <taxon>Auriscalpiaceae</taxon>
        <taxon>Auriscalpium</taxon>
    </lineage>
</organism>
<dbReference type="EMBL" id="MU275971">
    <property type="protein sequence ID" value="KAI0044799.1"/>
    <property type="molecule type" value="Genomic_DNA"/>
</dbReference>
<sequence>MATALWALRSLPSRSLLAIPSRHTCRTLHVSSIAHRAKKSDSGATAVDTLFDDAGAEDAIPAAPLQSPTGATSPAAPTRGRQTKSRQLSPAARTEKFENLLAFLSSHIGRKFTADDAKQVRSSAWIHLFGLATNEEQLKRVAAEFWKFEEGGRKFQHKHVEAFVRRCDELKCPTFALQVFSDRKKYHFELSSPAAARHLLYMLQKSASLSSVMTLVALYGFYGLPSISTDPVASALLIAVCLRGRSNKQGIPARTVAKKLIPAFQRTLEKTPPMPVAVSPRLQAASPERTWMRWALYTVEESLRKRGSDVSWIRDWRERSGHVLDHKKGRIDLFAA</sequence>
<accession>A0ACB8RKM1</accession>
<dbReference type="Proteomes" id="UP000814033">
    <property type="component" value="Unassembled WGS sequence"/>
</dbReference>
<keyword evidence="2" id="KW-1185">Reference proteome</keyword>
<gene>
    <name evidence="1" type="ORF">FA95DRAFT_1608264</name>
</gene>